<dbReference type="Proteomes" id="UP000325788">
    <property type="component" value="Unassembled WGS sequence"/>
</dbReference>
<reference evidence="3 4" key="1">
    <citation type="submission" date="2019-09" db="EMBL/GenBank/DDBJ databases">
        <title>Draft genome sequence of Acinetobacter tandoii W4-4-4 isolated from environmental water sample.</title>
        <authorList>
            <person name="Wee S.K."/>
            <person name="Yan B."/>
            <person name="Mustaffa S.B."/>
            <person name="Yap E.P.H."/>
        </authorList>
    </citation>
    <scope>NUCLEOTIDE SEQUENCE [LARGE SCALE GENOMIC DNA]</scope>
    <source>
        <strain evidence="3 4">W4-4-4</strain>
    </source>
</reference>
<protein>
    <submittedName>
        <fullName evidence="3">Biotin/lipoyl-binding protein</fullName>
    </submittedName>
</protein>
<evidence type="ECO:0000256" key="1">
    <source>
        <dbReference type="SAM" id="MobiDB-lite"/>
    </source>
</evidence>
<feature type="compositionally biased region" description="Polar residues" evidence="1">
    <location>
        <begin position="1"/>
        <end position="16"/>
    </location>
</feature>
<feature type="transmembrane region" description="Helical" evidence="2">
    <location>
        <begin position="63"/>
        <end position="84"/>
    </location>
</feature>
<feature type="compositionally biased region" description="Basic and acidic residues" evidence="1">
    <location>
        <begin position="18"/>
        <end position="27"/>
    </location>
</feature>
<accession>A0A5N4WK04</accession>
<dbReference type="Gene3D" id="2.40.50.100">
    <property type="match status" value="1"/>
</dbReference>
<keyword evidence="2" id="KW-1133">Transmembrane helix</keyword>
<dbReference type="Gene3D" id="1.10.287.470">
    <property type="entry name" value="Helix hairpin bin"/>
    <property type="match status" value="1"/>
</dbReference>
<comment type="caution">
    <text evidence="3">The sequence shown here is derived from an EMBL/GenBank/DDBJ whole genome shotgun (WGS) entry which is preliminary data.</text>
</comment>
<gene>
    <name evidence="3" type="ORF">F4W09_04705</name>
</gene>
<evidence type="ECO:0000313" key="3">
    <source>
        <dbReference type="EMBL" id="KAB1858041.1"/>
    </source>
</evidence>
<dbReference type="AlphaFoldDB" id="A0A5N4WK04"/>
<organism evidence="3 4">
    <name type="scientific">Acinetobacter tandoii</name>
    <dbReference type="NCBI Taxonomy" id="202954"/>
    <lineage>
        <taxon>Bacteria</taxon>
        <taxon>Pseudomonadati</taxon>
        <taxon>Pseudomonadota</taxon>
        <taxon>Gammaproteobacteria</taxon>
        <taxon>Moraxellales</taxon>
        <taxon>Moraxellaceae</taxon>
        <taxon>Acinetobacter</taxon>
    </lineage>
</organism>
<sequence>MNQDQSTPDQEPNASSLEEEKTAKSETDVSVQLTENNTETENSAEQLNDVSKKVTDPTSKTKLLKSFGIILAILLLGLIAFGLWKSYQPKMVEIQGRVEAETIHISTKIPSRIEELYVHDGEKVQKNQPLVRLYSPEIDAKKQQALATLQSALALQSTADRGSQQENIDTLFANWQAVKAQQELAQTTYQRGAKLFQEGVISRQRRDEMQAAAQSAAQLTEAAYQQYARAKRGSTTEQKSTADAQVEIAKAAVAEANALDAETKLYSPVNGTISKTYGKVSELVAIGVPVMSIILDDELWVSLNVREDQYAQVYQAKTLEGFIPALNKTAQFKIENIDAEGEFATIKTTRQTGGYDIRSFKLHLTPSTPIPDLKVGMSVLFKVKEKS</sequence>
<keyword evidence="2" id="KW-0812">Transmembrane</keyword>
<dbReference type="EMBL" id="VXLD01000002">
    <property type="protein sequence ID" value="KAB1858041.1"/>
    <property type="molecule type" value="Genomic_DNA"/>
</dbReference>
<dbReference type="Gene3D" id="2.40.30.170">
    <property type="match status" value="1"/>
</dbReference>
<dbReference type="PRINTS" id="PR01490">
    <property type="entry name" value="RTXTOXIND"/>
</dbReference>
<evidence type="ECO:0000313" key="4">
    <source>
        <dbReference type="Proteomes" id="UP000325788"/>
    </source>
</evidence>
<dbReference type="RefSeq" id="WP_044740151.1">
    <property type="nucleotide sequence ID" value="NZ_VXLD01000002.1"/>
</dbReference>
<dbReference type="SUPFAM" id="SSF111369">
    <property type="entry name" value="HlyD-like secretion proteins"/>
    <property type="match status" value="1"/>
</dbReference>
<dbReference type="PANTHER" id="PTHR30438:SF1">
    <property type="entry name" value="36 KDA ANTIGEN"/>
    <property type="match status" value="1"/>
</dbReference>
<keyword evidence="2" id="KW-0472">Membrane</keyword>
<proteinExistence type="predicted"/>
<feature type="region of interest" description="Disordered" evidence="1">
    <location>
        <begin position="1"/>
        <end position="53"/>
    </location>
</feature>
<name>A0A5N4WK04_9GAMM</name>
<dbReference type="PANTHER" id="PTHR30438">
    <property type="entry name" value="36 KDA ANTIGEN-RELATED"/>
    <property type="match status" value="1"/>
</dbReference>
<evidence type="ECO:0000256" key="2">
    <source>
        <dbReference type="SAM" id="Phobius"/>
    </source>
</evidence>